<accession>A0ABS6N456</accession>
<dbReference type="RefSeq" id="WP_217776650.1">
    <property type="nucleotide sequence ID" value="NZ_JAHRWL010000001.1"/>
</dbReference>
<reference evidence="1" key="1">
    <citation type="submission" date="2021-06" db="EMBL/GenBank/DDBJ databases">
        <title>Thalassococcus sp. CAU 1522 isolated from sea sand, Republic of Korea.</title>
        <authorList>
            <person name="Kim W."/>
        </authorList>
    </citation>
    <scope>NUCLEOTIDE SEQUENCE</scope>
    <source>
        <strain evidence="1">CAU 1522</strain>
    </source>
</reference>
<comment type="caution">
    <text evidence="1">The sequence shown here is derived from an EMBL/GenBank/DDBJ whole genome shotgun (WGS) entry which is preliminary data.</text>
</comment>
<dbReference type="InterPro" id="IPR046674">
    <property type="entry name" value="DUF6544"/>
</dbReference>
<name>A0ABS6N456_9RHOB</name>
<dbReference type="EMBL" id="JAHRWL010000001">
    <property type="protein sequence ID" value="MBV2358799.1"/>
    <property type="molecule type" value="Genomic_DNA"/>
</dbReference>
<dbReference type="Pfam" id="PF20181">
    <property type="entry name" value="DUF6544"/>
    <property type="match status" value="1"/>
</dbReference>
<evidence type="ECO:0000313" key="2">
    <source>
        <dbReference type="Proteomes" id="UP001166293"/>
    </source>
</evidence>
<organism evidence="1 2">
    <name type="scientific">Thalassococcus arenae</name>
    <dbReference type="NCBI Taxonomy" id="2851652"/>
    <lineage>
        <taxon>Bacteria</taxon>
        <taxon>Pseudomonadati</taxon>
        <taxon>Pseudomonadota</taxon>
        <taxon>Alphaproteobacteria</taxon>
        <taxon>Rhodobacterales</taxon>
        <taxon>Roseobacteraceae</taxon>
        <taxon>Thalassococcus</taxon>
    </lineage>
</organism>
<evidence type="ECO:0000313" key="1">
    <source>
        <dbReference type="EMBL" id="MBV2358799.1"/>
    </source>
</evidence>
<protein>
    <recommendedName>
        <fullName evidence="3">DUF4178 domain-containing protein</fullName>
    </recommendedName>
</protein>
<keyword evidence="2" id="KW-1185">Reference proteome</keyword>
<evidence type="ECO:0008006" key="3">
    <source>
        <dbReference type="Google" id="ProtNLM"/>
    </source>
</evidence>
<gene>
    <name evidence="1" type="ORF">KUH32_03355</name>
</gene>
<sequence length="273" mass="29457">MRLALLIVLVLLAALAMAQLLGMWRLARLQNGLVRAITGGPVATATRADLPPIVAAFAERNGGGGSGQRYVHLTQEAEMILAPRPDWQPMNAQQWIGLGTAGFLWRADLAGVGPFARVVVIDAYTGGEGRLAARLFGSVPVADMQSGVLDRSEAMRYLAELPWVPDAILHNPDLVWRQIGPDQVSVSLAVGAEVAAVTFTFDSAGDIAFVEAPDRPATSPDGTVIARPWYGRFWDYDRIGGRRIPLRGEVGYGTADSHELYWRGTVTGYSLHP</sequence>
<proteinExistence type="predicted"/>
<dbReference type="Proteomes" id="UP001166293">
    <property type="component" value="Unassembled WGS sequence"/>
</dbReference>